<protein>
    <submittedName>
        <fullName evidence="1">Uncharacterized protein</fullName>
    </submittedName>
</protein>
<evidence type="ECO:0000313" key="2">
    <source>
        <dbReference type="Proteomes" id="UP000295804"/>
    </source>
</evidence>
<proteinExistence type="predicted"/>
<sequence length="643" mass="68445">MSNLKVPSKAELARKKLFDLRQALSTRSGTAPEVENLLPALPGDNVKKLQAARQGTDCKVTIAGMVVPPGSTVGDTFVALQKDEVVVSAWLPVPIPPPSPFEMILPAKETATPGPFRLTYKVEYGGNSNTSDTFEFFIDTVAPNHGAPGGEAVPPAEIVNGLLTREILDALGDVTMEIPRPDDVKEGDIYSGYYGKSDPGILVDTFIVEMDSTAPIKMVIPKANIEAWGEGPFIFYCKFEDRVGNVGPSSKPFQFDVRLTPAPSGLQPPEVPENDDGVVDLKNAFPDVAVVIPTFSGGQPNDVARVTFNGKVQPDKPTDGTTEVIVDVPFRDVADGGDGPKPVRVTYAIMRNNNPFPEPTGADINVDLSIPGPANPEPDPEKGNPNLVALVVKGSTADNTLVEADVDTVIDIDLTIPDTTTLEIGDVFDLMYDGNIVPAPDGHYTVVGGEADDFKIPFKLPSDVFVAAKNGIKIARYIITNPANGSNANPSLPTPVDAYVIPVDLPAPVIQNLYTNPAGNLYLNCSSLRDIPVVGKAAVVRIPGGGSLVADLKLDFVWKGTPLPGGDDIPDYPFSKTLQGNEHIAGFEVYLPFNAALRPIRDGRGVISYTAEIDGRTHNSKDHDVRVIVVDNAGDFCPGTQGA</sequence>
<dbReference type="Proteomes" id="UP000295804">
    <property type="component" value="Unassembled WGS sequence"/>
</dbReference>
<accession>A0A4R7UVR6</accession>
<evidence type="ECO:0000313" key="1">
    <source>
        <dbReference type="EMBL" id="TDV40570.1"/>
    </source>
</evidence>
<reference evidence="1 2" key="1">
    <citation type="submission" date="2019-03" db="EMBL/GenBank/DDBJ databases">
        <title>Genomic analyses of the natural microbiome of Caenorhabditis elegans.</title>
        <authorList>
            <person name="Samuel B."/>
        </authorList>
    </citation>
    <scope>NUCLEOTIDE SEQUENCE [LARGE SCALE GENOMIC DNA]</scope>
    <source>
        <strain evidence="1 2">BIGb0525</strain>
    </source>
</reference>
<dbReference type="RefSeq" id="WP_134177718.1">
    <property type="nucleotide sequence ID" value="NZ_SOCQ01000019.1"/>
</dbReference>
<name>A0A4R7UVR6_9PSED</name>
<comment type="caution">
    <text evidence="1">The sequence shown here is derived from an EMBL/GenBank/DDBJ whole genome shotgun (WGS) entry which is preliminary data.</text>
</comment>
<dbReference type="EMBL" id="SOCQ01000019">
    <property type="protein sequence ID" value="TDV40570.1"/>
    <property type="molecule type" value="Genomic_DNA"/>
</dbReference>
<dbReference type="AlphaFoldDB" id="A0A4R7UVR6"/>
<gene>
    <name evidence="1" type="ORF">EDF87_11991</name>
</gene>
<organism evidence="1 2">
    <name type="scientific">Pseudomonas helmanticensis</name>
    <dbReference type="NCBI Taxonomy" id="1471381"/>
    <lineage>
        <taxon>Bacteria</taxon>
        <taxon>Pseudomonadati</taxon>
        <taxon>Pseudomonadota</taxon>
        <taxon>Gammaproteobacteria</taxon>
        <taxon>Pseudomonadales</taxon>
        <taxon>Pseudomonadaceae</taxon>
        <taxon>Pseudomonas</taxon>
    </lineage>
</organism>